<dbReference type="InterPro" id="IPR023214">
    <property type="entry name" value="HAD_sf"/>
</dbReference>
<dbReference type="Proteomes" id="UP001318920">
    <property type="component" value="Unassembled WGS sequence"/>
</dbReference>
<reference evidence="6 7" key="1">
    <citation type="submission" date="2020-11" db="EMBL/GenBank/DDBJ databases">
        <title>Enhanced detection system for hospital associated transmission using whole genome sequencing surveillance.</title>
        <authorList>
            <person name="Harrison L.H."/>
            <person name="Van Tyne D."/>
            <person name="Marsh J.W."/>
            <person name="Griffith M.P."/>
            <person name="Snyder D.J."/>
            <person name="Cooper V.S."/>
            <person name="Mustapha M."/>
        </authorList>
    </citation>
    <scope>NUCLEOTIDE SEQUENCE [LARGE SCALE GENOMIC DNA]</scope>
    <source>
        <strain evidence="6 7">CB00171</strain>
    </source>
</reference>
<organism evidence="6 7">
    <name type="scientific">Citrobacter cronae</name>
    <dbReference type="NCBI Taxonomy" id="1748967"/>
    <lineage>
        <taxon>Bacteria</taxon>
        <taxon>Pseudomonadati</taxon>
        <taxon>Pseudomonadota</taxon>
        <taxon>Gammaproteobacteria</taxon>
        <taxon>Enterobacterales</taxon>
        <taxon>Enterobacteriaceae</taxon>
        <taxon>Citrobacter</taxon>
        <taxon>Citrobacter freundii complex</taxon>
    </lineage>
</organism>
<proteinExistence type="inferred from homology"/>
<dbReference type="InterPro" id="IPR006439">
    <property type="entry name" value="HAD-SF_hydro_IA"/>
</dbReference>
<evidence type="ECO:0000256" key="5">
    <source>
        <dbReference type="ARBA" id="ARBA00022723"/>
    </source>
</evidence>
<evidence type="ECO:0000313" key="6">
    <source>
        <dbReference type="EMBL" id="MBJ8390266.1"/>
    </source>
</evidence>
<evidence type="ECO:0000256" key="4">
    <source>
        <dbReference type="ARBA" id="ARBA00013078"/>
    </source>
</evidence>
<dbReference type="Gene3D" id="1.10.150.520">
    <property type="match status" value="1"/>
</dbReference>
<dbReference type="PANTHER" id="PTHR43434">
    <property type="entry name" value="PHOSPHOGLYCOLATE PHOSPHATASE"/>
    <property type="match status" value="1"/>
</dbReference>
<protein>
    <recommendedName>
        <fullName evidence="4">phosphoglycolate phosphatase</fullName>
        <ecNumber evidence="4">3.1.3.18</ecNumber>
    </recommendedName>
</protein>
<dbReference type="SUPFAM" id="SSF56784">
    <property type="entry name" value="HAD-like"/>
    <property type="match status" value="1"/>
</dbReference>
<comment type="caution">
    <text evidence="6">The sequence shown here is derived from an EMBL/GenBank/DDBJ whole genome shotgun (WGS) entry which is preliminary data.</text>
</comment>
<name>A0ABS1A358_9ENTR</name>
<dbReference type="CDD" id="cd01427">
    <property type="entry name" value="HAD_like"/>
    <property type="match status" value="1"/>
</dbReference>
<dbReference type="PANTHER" id="PTHR43434:SF1">
    <property type="entry name" value="PHOSPHOGLYCOLATE PHOSPHATASE"/>
    <property type="match status" value="1"/>
</dbReference>
<gene>
    <name evidence="6" type="ORF">I6M80_08360</name>
</gene>
<dbReference type="SFLD" id="SFLDG01129">
    <property type="entry name" value="C1.5:_HAD__Beta-PGM__Phosphata"/>
    <property type="match status" value="1"/>
</dbReference>
<dbReference type="Gene3D" id="3.40.50.1000">
    <property type="entry name" value="HAD superfamily/HAD-like"/>
    <property type="match status" value="2"/>
</dbReference>
<dbReference type="InterPro" id="IPR036412">
    <property type="entry name" value="HAD-like_sf"/>
</dbReference>
<sequence length="278" mass="32244">MKLLITDLDNTLYDWVSFYSQSFSAMAVELSKEINVPLDILLSEYKVIHQRFGNSEKPFATLELPSVISYFGTNDKILLQKKLTRVFSAFSSKRNHTLKLYPTVRDTLNILRERGVKIVGHTESLEYNSLYRLYKLDVIDFFDHLYTIEDNHNLHPNPKNAKVISVKDDFIIRLSSAESKPNPKLLEHICLTENVDIKDAVYVGDSITKDISMAKSIGMKAVWARYGRQFAPELWEILVKITHWTDKDVEREEQLKESFSRVKPDYSINSFAEILDLM</sequence>
<keyword evidence="6" id="KW-0378">Hydrolase</keyword>
<comment type="catalytic activity">
    <reaction evidence="1">
        <text>2-phosphoglycolate + H2O = glycolate + phosphate</text>
        <dbReference type="Rhea" id="RHEA:14369"/>
        <dbReference type="ChEBI" id="CHEBI:15377"/>
        <dbReference type="ChEBI" id="CHEBI:29805"/>
        <dbReference type="ChEBI" id="CHEBI:43474"/>
        <dbReference type="ChEBI" id="CHEBI:58033"/>
        <dbReference type="EC" id="3.1.3.18"/>
    </reaction>
</comment>
<dbReference type="NCBIfam" id="TIGR01549">
    <property type="entry name" value="HAD-SF-IA-v1"/>
    <property type="match status" value="1"/>
</dbReference>
<keyword evidence="7" id="KW-1185">Reference proteome</keyword>
<dbReference type="GO" id="GO:0016787">
    <property type="term" value="F:hydrolase activity"/>
    <property type="evidence" value="ECO:0007669"/>
    <property type="project" value="UniProtKB-KW"/>
</dbReference>
<evidence type="ECO:0000313" key="7">
    <source>
        <dbReference type="Proteomes" id="UP001318920"/>
    </source>
</evidence>
<dbReference type="EC" id="3.1.3.18" evidence="4"/>
<comment type="pathway">
    <text evidence="2">Organic acid metabolism; glycolate biosynthesis; glycolate from 2-phosphoglycolate: step 1/1.</text>
</comment>
<keyword evidence="5" id="KW-0479">Metal-binding</keyword>
<evidence type="ECO:0000256" key="3">
    <source>
        <dbReference type="ARBA" id="ARBA00006171"/>
    </source>
</evidence>
<comment type="similarity">
    <text evidence="3">Belongs to the HAD-like hydrolase superfamily. CbbY/CbbZ/Gph/YieH family.</text>
</comment>
<dbReference type="EMBL" id="JADWNA010000005">
    <property type="protein sequence ID" value="MBJ8390266.1"/>
    <property type="molecule type" value="Genomic_DNA"/>
</dbReference>
<evidence type="ECO:0000256" key="2">
    <source>
        <dbReference type="ARBA" id="ARBA00004818"/>
    </source>
</evidence>
<dbReference type="SFLD" id="SFLDS00003">
    <property type="entry name" value="Haloacid_Dehalogenase"/>
    <property type="match status" value="1"/>
</dbReference>
<dbReference type="InterPro" id="IPR050155">
    <property type="entry name" value="HAD-like_hydrolase_sf"/>
</dbReference>
<evidence type="ECO:0000256" key="1">
    <source>
        <dbReference type="ARBA" id="ARBA00000830"/>
    </source>
</evidence>
<dbReference type="Pfam" id="PF00702">
    <property type="entry name" value="Hydrolase"/>
    <property type="match status" value="1"/>
</dbReference>
<dbReference type="RefSeq" id="WP_199981084.1">
    <property type="nucleotide sequence ID" value="NZ_JADWNA010000005.1"/>
</dbReference>
<accession>A0ABS1A358</accession>